<dbReference type="AlphaFoldDB" id="A0A2U1CVP0"/>
<dbReference type="RefSeq" id="WP_116919480.1">
    <property type="nucleotide sequence ID" value="NZ_QEKQ01000007.1"/>
</dbReference>
<dbReference type="SFLD" id="SFLDS00003">
    <property type="entry name" value="Haloacid_Dehalogenase"/>
    <property type="match status" value="1"/>
</dbReference>
<reference evidence="6 7" key="1">
    <citation type="submission" date="2018-04" db="EMBL/GenBank/DDBJ databases">
        <title>Genomic Encyclopedia of Type Strains, Phase IV (KMG-IV): sequencing the most valuable type-strain genomes for metagenomic binning, comparative biology and taxonomic classification.</title>
        <authorList>
            <person name="Goeker M."/>
        </authorList>
    </citation>
    <scope>NUCLEOTIDE SEQUENCE [LARGE SCALE GENOMIC DNA]</scope>
    <source>
        <strain evidence="6 7">DSM 28688</strain>
    </source>
</reference>
<dbReference type="NCBIfam" id="TIGR01509">
    <property type="entry name" value="HAD-SF-IA-v3"/>
    <property type="match status" value="1"/>
</dbReference>
<proteinExistence type="predicted"/>
<evidence type="ECO:0000256" key="1">
    <source>
        <dbReference type="ARBA" id="ARBA00001946"/>
    </source>
</evidence>
<keyword evidence="4" id="KW-0460">Magnesium</keyword>
<evidence type="ECO:0000256" key="4">
    <source>
        <dbReference type="ARBA" id="ARBA00022842"/>
    </source>
</evidence>
<evidence type="ECO:0000256" key="5">
    <source>
        <dbReference type="ARBA" id="ARBA00023277"/>
    </source>
</evidence>
<dbReference type="OrthoDB" id="9776368at2"/>
<dbReference type="FunFam" id="3.40.50.1000:FF:000022">
    <property type="entry name" value="Phosphoglycolate phosphatase"/>
    <property type="match status" value="1"/>
</dbReference>
<evidence type="ECO:0000256" key="2">
    <source>
        <dbReference type="ARBA" id="ARBA00022723"/>
    </source>
</evidence>
<dbReference type="Proteomes" id="UP000245887">
    <property type="component" value="Unassembled WGS sequence"/>
</dbReference>
<dbReference type="GO" id="GO:0046872">
    <property type="term" value="F:metal ion binding"/>
    <property type="evidence" value="ECO:0007669"/>
    <property type="project" value="UniProtKB-KW"/>
</dbReference>
<dbReference type="Pfam" id="PF13419">
    <property type="entry name" value="HAD_2"/>
    <property type="match status" value="1"/>
</dbReference>
<keyword evidence="2" id="KW-0479">Metal-binding</keyword>
<dbReference type="SFLD" id="SFLDG01129">
    <property type="entry name" value="C1.5:_HAD__Beta-PGM__Phosphata"/>
    <property type="match status" value="1"/>
</dbReference>
<comment type="caution">
    <text evidence="6">The sequence shown here is derived from an EMBL/GenBank/DDBJ whole genome shotgun (WGS) entry which is preliminary data.</text>
</comment>
<dbReference type="InterPro" id="IPR036412">
    <property type="entry name" value="HAD-like_sf"/>
</dbReference>
<dbReference type="InterPro" id="IPR023214">
    <property type="entry name" value="HAD_sf"/>
</dbReference>
<comment type="cofactor">
    <cofactor evidence="1">
        <name>Mg(2+)</name>
        <dbReference type="ChEBI" id="CHEBI:18420"/>
    </cofactor>
</comment>
<dbReference type="SUPFAM" id="SSF56784">
    <property type="entry name" value="HAD-like"/>
    <property type="match status" value="1"/>
</dbReference>
<dbReference type="GO" id="GO:0006281">
    <property type="term" value="P:DNA repair"/>
    <property type="evidence" value="ECO:0007669"/>
    <property type="project" value="TreeGrafter"/>
</dbReference>
<evidence type="ECO:0000313" key="6">
    <source>
        <dbReference type="EMBL" id="PVY75484.1"/>
    </source>
</evidence>
<dbReference type="InterPro" id="IPR023198">
    <property type="entry name" value="PGP-like_dom2"/>
</dbReference>
<evidence type="ECO:0000313" key="7">
    <source>
        <dbReference type="Proteomes" id="UP000245887"/>
    </source>
</evidence>
<dbReference type="InterPro" id="IPR050155">
    <property type="entry name" value="HAD-like_hydrolase_sf"/>
</dbReference>
<sequence>MSRPSVALFDLDGTLIDTAPDFIRCLNMIRARYNLPSLPHQRIRRHVSDGAKAMIRVGFDLLPEDDDYFDRHAEFLDLYESEIAVETRLFPGMDKVLQWLEVQGVPWGIVTNKPRRFTVPLLAALDLAERCDAVVCPDDVDYRKPHPEPLLLGAHLAKANPEGGVYVGDHQRDIESGRRAGMTTIAARYGYIAEPADVPSWEADVTIDSARELLAWLEQG</sequence>
<gene>
    <name evidence="6" type="ORF">C8D92_107207</name>
</gene>
<dbReference type="PANTHER" id="PTHR43434">
    <property type="entry name" value="PHOSPHOGLYCOLATE PHOSPHATASE"/>
    <property type="match status" value="1"/>
</dbReference>
<keyword evidence="5" id="KW-0119">Carbohydrate metabolism</keyword>
<accession>A0A2U1CVP0</accession>
<keyword evidence="3" id="KW-0378">Hydrolase</keyword>
<dbReference type="PANTHER" id="PTHR43434:SF23">
    <property type="entry name" value="PHOSPHOGLYCOLATE PHOSPHATASE"/>
    <property type="match status" value="1"/>
</dbReference>
<dbReference type="Gene3D" id="1.10.150.240">
    <property type="entry name" value="Putative phosphatase, domain 2"/>
    <property type="match status" value="1"/>
</dbReference>
<dbReference type="GO" id="GO:0008967">
    <property type="term" value="F:phosphoglycolate phosphatase activity"/>
    <property type="evidence" value="ECO:0007669"/>
    <property type="project" value="TreeGrafter"/>
</dbReference>
<evidence type="ECO:0000256" key="3">
    <source>
        <dbReference type="ARBA" id="ARBA00022801"/>
    </source>
</evidence>
<name>A0A2U1CVP0_9GAMM</name>
<dbReference type="EMBL" id="QEKQ01000007">
    <property type="protein sequence ID" value="PVY75484.1"/>
    <property type="molecule type" value="Genomic_DNA"/>
</dbReference>
<dbReference type="SFLD" id="SFLDG01135">
    <property type="entry name" value="C1.5.6:_HAD__Beta-PGM__Phospha"/>
    <property type="match status" value="1"/>
</dbReference>
<dbReference type="GO" id="GO:0005829">
    <property type="term" value="C:cytosol"/>
    <property type="evidence" value="ECO:0007669"/>
    <property type="project" value="TreeGrafter"/>
</dbReference>
<dbReference type="Gene3D" id="3.40.50.1000">
    <property type="entry name" value="HAD superfamily/HAD-like"/>
    <property type="match status" value="1"/>
</dbReference>
<organism evidence="6 7">
    <name type="scientific">Tamilnaduibacter salinus</name>
    <dbReference type="NCBI Taxonomy" id="1484056"/>
    <lineage>
        <taxon>Bacteria</taxon>
        <taxon>Pseudomonadati</taxon>
        <taxon>Pseudomonadota</taxon>
        <taxon>Gammaproteobacteria</taxon>
        <taxon>Pseudomonadales</taxon>
        <taxon>Marinobacteraceae</taxon>
        <taxon>Tamilnaduibacter</taxon>
    </lineage>
</organism>
<dbReference type="NCBIfam" id="TIGR01549">
    <property type="entry name" value="HAD-SF-IA-v1"/>
    <property type="match status" value="1"/>
</dbReference>
<protein>
    <submittedName>
        <fullName evidence="6">Phosphoglycolate phosphatase</fullName>
    </submittedName>
</protein>
<dbReference type="InterPro" id="IPR041492">
    <property type="entry name" value="HAD_2"/>
</dbReference>
<dbReference type="InterPro" id="IPR006439">
    <property type="entry name" value="HAD-SF_hydro_IA"/>
</dbReference>